<gene>
    <name evidence="1" type="ORF">ACH50_19350</name>
</gene>
<comment type="caution">
    <text evidence="1">The sequence shown here is derived from an EMBL/GenBank/DDBJ whole genome shotgun (WGS) entry which is preliminary data.</text>
</comment>
<sequence length="88" mass="9755">MLEKSKIYAELPDTALTDYFRNAGDMLAEEAKILGAVIREILAADESLTHKAIILRLISAIESTNDVVKGDVIRKTLEIVVDHTMDDI</sequence>
<keyword evidence="2" id="KW-1185">Reference proteome</keyword>
<evidence type="ECO:0000313" key="2">
    <source>
        <dbReference type="Proteomes" id="UP000037315"/>
    </source>
</evidence>
<reference evidence="1 2" key="1">
    <citation type="submission" date="2015-06" db="EMBL/GenBank/DDBJ databases">
        <title>Genome sequencing of Cronobacter sp. strain DJ34 isolated from petroleum contaminated sludge of Duliajan Oil Fields, Assam, India.</title>
        <authorList>
            <person name="Pal S."/>
            <person name="Banerjee T.D."/>
            <person name="Roy A."/>
            <person name="Sar P."/>
            <person name="Kazy S.K."/>
        </authorList>
    </citation>
    <scope>NUCLEOTIDE SEQUENCE [LARGE SCALE GENOMIC DNA]</scope>
    <source>
        <strain evidence="1 2">DJ34</strain>
    </source>
</reference>
<dbReference type="Gene3D" id="1.20.5.5260">
    <property type="match status" value="1"/>
</dbReference>
<name>A0A0J8VKJ4_9ENTR</name>
<dbReference type="STRING" id="1121863.GCA_000621185_00982"/>
<dbReference type="OrthoDB" id="6424319at2"/>
<dbReference type="AlphaFoldDB" id="A0A0J8VKJ4"/>
<protein>
    <submittedName>
        <fullName evidence="1">Two-component-system connector protein AriR</fullName>
    </submittedName>
</protein>
<dbReference type="RefSeq" id="WP_024557958.1">
    <property type="nucleotide sequence ID" value="NZ_LFEJ01000025.1"/>
</dbReference>
<dbReference type="Pfam" id="PF10798">
    <property type="entry name" value="YmgB"/>
    <property type="match status" value="1"/>
</dbReference>
<accession>A0A0J8VKJ4</accession>
<organism evidence="1 2">
    <name type="scientific">Franconibacter pulveris</name>
    <dbReference type="NCBI Taxonomy" id="435910"/>
    <lineage>
        <taxon>Bacteria</taxon>
        <taxon>Pseudomonadati</taxon>
        <taxon>Pseudomonadota</taxon>
        <taxon>Gammaproteobacteria</taxon>
        <taxon>Enterobacterales</taxon>
        <taxon>Enterobacteriaceae</taxon>
        <taxon>Franconibacter</taxon>
    </lineage>
</organism>
<proteinExistence type="predicted"/>
<dbReference type="Proteomes" id="UP000037315">
    <property type="component" value="Unassembled WGS sequence"/>
</dbReference>
<dbReference type="InterPro" id="IPR024753">
    <property type="entry name" value="AriR"/>
</dbReference>
<dbReference type="PATRIC" id="fig|1656095.3.peg.1909"/>
<dbReference type="GO" id="GO:0071468">
    <property type="term" value="P:cellular response to acidic pH"/>
    <property type="evidence" value="ECO:0007669"/>
    <property type="project" value="InterPro"/>
</dbReference>
<dbReference type="EMBL" id="LFEJ01000025">
    <property type="protein sequence ID" value="KMV33025.1"/>
    <property type="molecule type" value="Genomic_DNA"/>
</dbReference>
<evidence type="ECO:0000313" key="1">
    <source>
        <dbReference type="EMBL" id="KMV33025.1"/>
    </source>
</evidence>